<dbReference type="InterPro" id="IPR036010">
    <property type="entry name" value="2Fe-2S_ferredoxin-like_sf"/>
</dbReference>
<evidence type="ECO:0000256" key="7">
    <source>
        <dbReference type="ARBA" id="ARBA00022485"/>
    </source>
</evidence>
<dbReference type="InterPro" id="IPR006058">
    <property type="entry name" value="2Fe2S_fd_BS"/>
</dbReference>
<keyword evidence="21" id="KW-1185">Reference proteome</keyword>
<evidence type="ECO:0000256" key="1">
    <source>
        <dbReference type="ARBA" id="ARBA00004894"/>
    </source>
</evidence>
<name>A0A8J3HV67_9RICK</name>
<dbReference type="Pfam" id="PF13085">
    <property type="entry name" value="Fer2_3"/>
    <property type="match status" value="1"/>
</dbReference>
<keyword evidence="15 17" id="KW-0003">3Fe-4S</keyword>
<protein>
    <recommendedName>
        <fullName evidence="5 17">Succinate dehydrogenase iron-sulfur subunit</fullName>
        <ecNumber evidence="4 17">1.3.5.1</ecNumber>
    </recommendedName>
</protein>
<dbReference type="GO" id="GO:0046872">
    <property type="term" value="F:metal ion binding"/>
    <property type="evidence" value="ECO:0007669"/>
    <property type="project" value="UniProtKB-KW"/>
</dbReference>
<keyword evidence="8" id="KW-0816">Tricarboxylic acid cycle</keyword>
<evidence type="ECO:0000256" key="15">
    <source>
        <dbReference type="ARBA" id="ARBA00023291"/>
    </source>
</evidence>
<dbReference type="PANTHER" id="PTHR11921:SF29">
    <property type="entry name" value="SUCCINATE DEHYDROGENASE [UBIQUINONE] IRON-SULFUR SUBUNIT, MITOCHONDRIAL"/>
    <property type="match status" value="1"/>
</dbReference>
<evidence type="ECO:0000256" key="2">
    <source>
        <dbReference type="ARBA" id="ARBA00009433"/>
    </source>
</evidence>
<comment type="cofactor">
    <cofactor evidence="17">
        <name>[4Fe-4S] cluster</name>
        <dbReference type="ChEBI" id="CHEBI:49883"/>
    </cofactor>
    <text evidence="17">Binds 1 [4Fe-4S] cluster.</text>
</comment>
<evidence type="ECO:0000256" key="3">
    <source>
        <dbReference type="ARBA" id="ARBA00011294"/>
    </source>
</evidence>
<accession>A0A8J3HV67</accession>
<keyword evidence="10 17" id="KW-0479">Metal-binding</keyword>
<dbReference type="SUPFAM" id="SSF54292">
    <property type="entry name" value="2Fe-2S ferredoxin-like"/>
    <property type="match status" value="1"/>
</dbReference>
<dbReference type="InterPro" id="IPR004489">
    <property type="entry name" value="Succ_DH/fum_Rdtase_Fe-S"/>
</dbReference>
<dbReference type="AlphaFoldDB" id="A0A8J3HV67"/>
<feature type="domain" description="2Fe-2S ferredoxin-type" evidence="18">
    <location>
        <begin position="31"/>
        <end position="120"/>
    </location>
</feature>
<dbReference type="SUPFAM" id="SSF46548">
    <property type="entry name" value="alpha-helical ferredoxin"/>
    <property type="match status" value="1"/>
</dbReference>
<keyword evidence="9 17" id="KW-0001">2Fe-2S</keyword>
<evidence type="ECO:0000256" key="14">
    <source>
        <dbReference type="ARBA" id="ARBA00023014"/>
    </source>
</evidence>
<keyword evidence="11" id="KW-0249">Electron transport</keyword>
<evidence type="ECO:0000256" key="6">
    <source>
        <dbReference type="ARBA" id="ARBA00022448"/>
    </source>
</evidence>
<evidence type="ECO:0000256" key="4">
    <source>
        <dbReference type="ARBA" id="ARBA00012792"/>
    </source>
</evidence>
<dbReference type="PROSITE" id="PS00197">
    <property type="entry name" value="2FE2S_FER_1"/>
    <property type="match status" value="1"/>
</dbReference>
<dbReference type="PROSITE" id="PS51379">
    <property type="entry name" value="4FE4S_FER_2"/>
    <property type="match status" value="1"/>
</dbReference>
<sequence length="260" mass="30042">MVQLSLPKNSKVNKNGKVYPAPSAAKKVKRFKIYRWSPDDEENPRIDTFFIDMDNCGPMVLDALIKVKDEIDSTLTFRRSCREGICGSCAMNIDGTNTLACTRAISDIRDDVKIYPLPHMHVIKDLVPDLSHFYEQYKQIKPWLQAKEPKNQDKERLQSPKDREKLDGLYDCILCACCSTACPSYWWNSDKYLGPAILLQMYRWVVDSRDENKDERLDFLNDAFKLYRCHTIMNCTKTCPKNLNPGKAIVKIKQSMLSKV</sequence>
<evidence type="ECO:0000256" key="5">
    <source>
        <dbReference type="ARBA" id="ARBA00022131"/>
    </source>
</evidence>
<dbReference type="EMBL" id="BNGU01000016">
    <property type="protein sequence ID" value="GHM59500.1"/>
    <property type="molecule type" value="Genomic_DNA"/>
</dbReference>
<dbReference type="InterPro" id="IPR009051">
    <property type="entry name" value="Helical_ferredxn"/>
</dbReference>
<evidence type="ECO:0000259" key="19">
    <source>
        <dbReference type="PROSITE" id="PS51379"/>
    </source>
</evidence>
<comment type="similarity">
    <text evidence="2 17">Belongs to the succinate dehydrogenase/fumarate reductase iron-sulfur protein family.</text>
</comment>
<dbReference type="InterPro" id="IPR017896">
    <property type="entry name" value="4Fe4S_Fe-S-bd"/>
</dbReference>
<organism evidence="20 21">
    <name type="scientific">Candidatus Mesenet longicola</name>
    <dbReference type="NCBI Taxonomy" id="1892558"/>
    <lineage>
        <taxon>Bacteria</taxon>
        <taxon>Pseudomonadati</taxon>
        <taxon>Pseudomonadota</taxon>
        <taxon>Alphaproteobacteria</taxon>
        <taxon>Rickettsiales</taxon>
        <taxon>Anaplasmataceae</taxon>
        <taxon>Candidatus Mesenet</taxon>
    </lineage>
</organism>
<comment type="pathway">
    <text evidence="1">Carbohydrate metabolism; tricarboxylic acid cycle; fumarate from succinate (bacterial route): step 1/1.</text>
</comment>
<dbReference type="GO" id="GO:0051539">
    <property type="term" value="F:4 iron, 4 sulfur cluster binding"/>
    <property type="evidence" value="ECO:0007669"/>
    <property type="project" value="UniProtKB-KW"/>
</dbReference>
<evidence type="ECO:0000256" key="8">
    <source>
        <dbReference type="ARBA" id="ARBA00022532"/>
    </source>
</evidence>
<keyword evidence="6" id="KW-0813">Transport</keyword>
<dbReference type="Gene3D" id="3.10.20.30">
    <property type="match status" value="1"/>
</dbReference>
<evidence type="ECO:0000256" key="9">
    <source>
        <dbReference type="ARBA" id="ARBA00022714"/>
    </source>
</evidence>
<evidence type="ECO:0000256" key="10">
    <source>
        <dbReference type="ARBA" id="ARBA00022723"/>
    </source>
</evidence>
<dbReference type="InterPro" id="IPR025192">
    <property type="entry name" value="Succ_DH/fum_Rdtase_N"/>
</dbReference>
<evidence type="ECO:0000313" key="20">
    <source>
        <dbReference type="EMBL" id="GHM59500.1"/>
    </source>
</evidence>
<dbReference type="GO" id="GO:0006099">
    <property type="term" value="P:tricarboxylic acid cycle"/>
    <property type="evidence" value="ECO:0007669"/>
    <property type="project" value="UniProtKB-UniPathway"/>
</dbReference>
<dbReference type="EC" id="1.3.5.1" evidence="4 17"/>
<dbReference type="InterPro" id="IPR012675">
    <property type="entry name" value="Beta-grasp_dom_sf"/>
</dbReference>
<evidence type="ECO:0000256" key="12">
    <source>
        <dbReference type="ARBA" id="ARBA00023002"/>
    </source>
</evidence>
<dbReference type="InterPro" id="IPR050573">
    <property type="entry name" value="SDH/FRD_Iron-Sulfur"/>
</dbReference>
<dbReference type="Gene3D" id="1.10.1060.10">
    <property type="entry name" value="Alpha-helical ferredoxin"/>
    <property type="match status" value="1"/>
</dbReference>
<proteinExistence type="inferred from homology"/>
<dbReference type="FunFam" id="3.10.20.30:FF:000007">
    <property type="entry name" value="Succinate dehydrogenase [ubiquinone] iron-sulfur subunit, mitochondrial"/>
    <property type="match status" value="1"/>
</dbReference>
<comment type="cofactor">
    <cofactor evidence="17">
        <name>[3Fe-4S] cluster</name>
        <dbReference type="ChEBI" id="CHEBI:21137"/>
    </cofactor>
    <text evidence="17">Binds 1 [3Fe-4S] cluster.</text>
</comment>
<dbReference type="FunFam" id="1.10.1060.10:FF:000001">
    <property type="entry name" value="Succinate dehydrogenase iron-sulfur subunit SdhB"/>
    <property type="match status" value="1"/>
</dbReference>
<comment type="catalytic activity">
    <reaction evidence="16 17">
        <text>a quinone + succinate = fumarate + a quinol</text>
        <dbReference type="Rhea" id="RHEA:40523"/>
        <dbReference type="ChEBI" id="CHEBI:24646"/>
        <dbReference type="ChEBI" id="CHEBI:29806"/>
        <dbReference type="ChEBI" id="CHEBI:30031"/>
        <dbReference type="ChEBI" id="CHEBI:132124"/>
        <dbReference type="EC" id="1.3.5.1"/>
    </reaction>
</comment>
<dbReference type="PROSITE" id="PS51085">
    <property type="entry name" value="2FE2S_FER_2"/>
    <property type="match status" value="1"/>
</dbReference>
<evidence type="ECO:0000256" key="16">
    <source>
        <dbReference type="ARBA" id="ARBA00049220"/>
    </source>
</evidence>
<dbReference type="NCBIfam" id="TIGR00384">
    <property type="entry name" value="dhsB"/>
    <property type="match status" value="1"/>
</dbReference>
<evidence type="ECO:0000259" key="18">
    <source>
        <dbReference type="PROSITE" id="PS51085"/>
    </source>
</evidence>
<comment type="caution">
    <text evidence="20">The sequence shown here is derived from an EMBL/GenBank/DDBJ whole genome shotgun (WGS) entry which is preliminary data.</text>
</comment>
<evidence type="ECO:0000256" key="17">
    <source>
        <dbReference type="RuleBase" id="RU361237"/>
    </source>
</evidence>
<dbReference type="GO" id="GO:0009055">
    <property type="term" value="F:electron transfer activity"/>
    <property type="evidence" value="ECO:0007669"/>
    <property type="project" value="InterPro"/>
</dbReference>
<evidence type="ECO:0000256" key="11">
    <source>
        <dbReference type="ARBA" id="ARBA00022982"/>
    </source>
</evidence>
<feature type="domain" description="4Fe-4S ferredoxin-type" evidence="19">
    <location>
        <begin position="162"/>
        <end position="192"/>
    </location>
</feature>
<keyword evidence="13 17" id="KW-0408">Iron</keyword>
<keyword evidence="12" id="KW-0560">Oxidoreductase</keyword>
<dbReference type="UniPathway" id="UPA00223">
    <property type="reaction ID" value="UER01005"/>
</dbReference>
<dbReference type="GO" id="GO:0008177">
    <property type="term" value="F:succinate dehydrogenase (quinone) activity"/>
    <property type="evidence" value="ECO:0007669"/>
    <property type="project" value="UniProtKB-EC"/>
</dbReference>
<dbReference type="GO" id="GO:0051537">
    <property type="term" value="F:2 iron, 2 sulfur cluster binding"/>
    <property type="evidence" value="ECO:0007669"/>
    <property type="project" value="UniProtKB-KW"/>
</dbReference>
<dbReference type="CDD" id="cd00207">
    <property type="entry name" value="fer2"/>
    <property type="match status" value="1"/>
</dbReference>
<dbReference type="GO" id="GO:0022904">
    <property type="term" value="P:respiratory electron transport chain"/>
    <property type="evidence" value="ECO:0007669"/>
    <property type="project" value="TreeGrafter"/>
</dbReference>
<evidence type="ECO:0000256" key="13">
    <source>
        <dbReference type="ARBA" id="ARBA00023004"/>
    </source>
</evidence>
<dbReference type="PROSITE" id="PS00198">
    <property type="entry name" value="4FE4S_FER_1"/>
    <property type="match status" value="1"/>
</dbReference>
<comment type="subunit">
    <text evidence="3">Part of an enzyme complex containing four subunits: a flavoprotein, an iron-sulfur, cytochrome b-556, and a hydrophobic anchor protein.</text>
</comment>
<dbReference type="Pfam" id="PF13534">
    <property type="entry name" value="Fer4_17"/>
    <property type="match status" value="1"/>
</dbReference>
<keyword evidence="14 17" id="KW-0411">Iron-sulfur</keyword>
<dbReference type="PANTHER" id="PTHR11921">
    <property type="entry name" value="SUCCINATE DEHYDROGENASE IRON-SULFUR PROTEIN"/>
    <property type="match status" value="1"/>
</dbReference>
<dbReference type="NCBIfam" id="NF004616">
    <property type="entry name" value="PRK05950.1"/>
    <property type="match status" value="1"/>
</dbReference>
<dbReference type="InterPro" id="IPR017900">
    <property type="entry name" value="4Fe4S_Fe_S_CS"/>
</dbReference>
<evidence type="ECO:0000313" key="21">
    <source>
        <dbReference type="Proteomes" id="UP000637906"/>
    </source>
</evidence>
<reference evidence="20 21" key="1">
    <citation type="journal article" date="2021" name="Microb. Ecol.">
        <title>Candidatus Mesenet longicola: Novel Endosymbionts of Brontispa longissima that Induce Cytoplasmic Incompatibility.</title>
        <authorList>
            <person name="Takano S."/>
            <person name="Gotoh Y."/>
            <person name="Hayashi T."/>
        </authorList>
    </citation>
    <scope>NUCLEOTIDE SEQUENCE [LARGE SCALE GENOMIC DNA]</scope>
    <source>
        <strain evidence="20">L5</strain>
    </source>
</reference>
<comment type="cofactor">
    <cofactor evidence="17">
        <name>[2Fe-2S] cluster</name>
        <dbReference type="ChEBI" id="CHEBI:190135"/>
    </cofactor>
    <text evidence="17">Binds 1 [2Fe-2S] cluster.</text>
</comment>
<dbReference type="Proteomes" id="UP000637906">
    <property type="component" value="Unassembled WGS sequence"/>
</dbReference>
<dbReference type="GO" id="GO:0051538">
    <property type="term" value="F:3 iron, 4 sulfur cluster binding"/>
    <property type="evidence" value="ECO:0007669"/>
    <property type="project" value="UniProtKB-KW"/>
</dbReference>
<keyword evidence="7 17" id="KW-0004">4Fe-4S</keyword>
<dbReference type="InterPro" id="IPR001041">
    <property type="entry name" value="2Fe-2S_ferredoxin-type"/>
</dbReference>
<gene>
    <name evidence="20" type="primary">sdhB</name>
    <name evidence="20" type="ORF">sL5_04930</name>
</gene>